<dbReference type="EMBL" id="JACRSY010000057">
    <property type="protein sequence ID" value="MBC8581528.1"/>
    <property type="molecule type" value="Genomic_DNA"/>
</dbReference>
<reference evidence="1" key="1">
    <citation type="submission" date="2020-08" db="EMBL/GenBank/DDBJ databases">
        <title>Genome public.</title>
        <authorList>
            <person name="Liu C."/>
            <person name="Sun Q."/>
        </authorList>
    </citation>
    <scope>NUCLEOTIDE SEQUENCE</scope>
    <source>
        <strain evidence="1">NSJ-12</strain>
    </source>
</reference>
<name>A0A926IG36_9FIRM</name>
<organism evidence="1 2">
    <name type="scientific">Zhenhengia yiwuensis</name>
    <dbReference type="NCBI Taxonomy" id="2763666"/>
    <lineage>
        <taxon>Bacteria</taxon>
        <taxon>Bacillati</taxon>
        <taxon>Bacillota</taxon>
        <taxon>Clostridia</taxon>
        <taxon>Lachnospirales</taxon>
        <taxon>Lachnospiraceae</taxon>
        <taxon>Zhenhengia</taxon>
    </lineage>
</organism>
<protein>
    <submittedName>
        <fullName evidence="1">Uncharacterized protein</fullName>
    </submittedName>
</protein>
<evidence type="ECO:0000313" key="2">
    <source>
        <dbReference type="Proteomes" id="UP000655830"/>
    </source>
</evidence>
<proteinExistence type="predicted"/>
<dbReference type="AlphaFoldDB" id="A0A926IG36"/>
<dbReference type="RefSeq" id="WP_249334489.1">
    <property type="nucleotide sequence ID" value="NZ_JACRSY010000057.1"/>
</dbReference>
<evidence type="ECO:0000313" key="1">
    <source>
        <dbReference type="EMBL" id="MBC8581528.1"/>
    </source>
</evidence>
<accession>A0A926IG36</accession>
<dbReference type="Proteomes" id="UP000655830">
    <property type="component" value="Unassembled WGS sequence"/>
</dbReference>
<sequence>MKNLRYCPELNTITGSVTASLLMCQLEYWFNKKGNKPFYKFLGPCEDEHYHTGDSWTEELGFTKAEFRTAFSKIGIAYKSKTAYKASSDPFEGKLYLSYYDRSRNLTYYKRNHTLVNKLLENQDSALPYFKDYSSSKITHNTYSNLDLTCAFTDSAYAQNHDSTPVHTSSHAHSLTNLFPCPLTPYDKIIDLFHKCCPSLSPITRLNNACKLKLDQLYHKLTQKSEDALALIEKAFTLVEASDFLCGRAGKRTWKAAFGWIIRLDKFFSILDGRYAPFSPKATSYTSASVLPSPYTAPPKPTSNFMRMYTHDFNIKELEAREQAYIESRYGLS</sequence>
<keyword evidence="2" id="KW-1185">Reference proteome</keyword>
<comment type="caution">
    <text evidence="1">The sequence shown here is derived from an EMBL/GenBank/DDBJ whole genome shotgun (WGS) entry which is preliminary data.</text>
</comment>
<gene>
    <name evidence="1" type="ORF">H8718_18760</name>
</gene>